<evidence type="ECO:0000313" key="1">
    <source>
        <dbReference type="EMBL" id="CAB4936535.1"/>
    </source>
</evidence>
<proteinExistence type="predicted"/>
<accession>A0A6J7J009</accession>
<gene>
    <name evidence="1" type="ORF">UFOPK3773_00570</name>
</gene>
<reference evidence="1" key="1">
    <citation type="submission" date="2020-05" db="EMBL/GenBank/DDBJ databases">
        <authorList>
            <person name="Chiriac C."/>
            <person name="Salcher M."/>
            <person name="Ghai R."/>
            <person name="Kavagutti S V."/>
        </authorList>
    </citation>
    <scope>NUCLEOTIDE SEQUENCE</scope>
</reference>
<name>A0A6J7J009_9ZZZZ</name>
<dbReference type="EMBL" id="CAFBNF010000042">
    <property type="protein sequence ID" value="CAB4936535.1"/>
    <property type="molecule type" value="Genomic_DNA"/>
</dbReference>
<organism evidence="1">
    <name type="scientific">freshwater metagenome</name>
    <dbReference type="NCBI Taxonomy" id="449393"/>
    <lineage>
        <taxon>unclassified sequences</taxon>
        <taxon>metagenomes</taxon>
        <taxon>ecological metagenomes</taxon>
    </lineage>
</organism>
<dbReference type="AlphaFoldDB" id="A0A6J7J009"/>
<sequence length="52" mass="5421">MSEAATNALMIQASEATELRSRATTGSAVITAVPSNATRVTNVTMPRVIARC</sequence>
<protein>
    <submittedName>
        <fullName evidence="1">Unannotated protein</fullName>
    </submittedName>
</protein>